<evidence type="ECO:0000313" key="1">
    <source>
        <dbReference type="EMBL" id="AYE35728.1"/>
    </source>
</evidence>
<evidence type="ECO:0000313" key="4">
    <source>
        <dbReference type="Proteomes" id="UP001055437"/>
    </source>
</evidence>
<dbReference type="EMBL" id="CP099799">
    <property type="protein sequence ID" value="USS02343.1"/>
    <property type="molecule type" value="Genomic_DNA"/>
</dbReference>
<dbReference type="RefSeq" id="WP_066678709.1">
    <property type="nucleotide sequence ID" value="NZ_CABMIZ010000050.1"/>
</dbReference>
<dbReference type="GeneID" id="303562097"/>
<dbReference type="KEGG" id="csep:CP523_15515"/>
<gene>
    <name evidence="1" type="ORF">CP523_15515</name>
    <name evidence="2" type="ORF">NH397_07995</name>
</gene>
<evidence type="ECO:0000313" key="3">
    <source>
        <dbReference type="Proteomes" id="UP000280586"/>
    </source>
</evidence>
<name>A0A9N7JN05_CLOSE</name>
<keyword evidence="4" id="KW-1185">Reference proteome</keyword>
<proteinExistence type="predicted"/>
<dbReference type="AlphaFoldDB" id="A0A9N7JN05"/>
<dbReference type="OrthoDB" id="1937204at2"/>
<dbReference type="EMBL" id="CP023671">
    <property type="protein sequence ID" value="AYE35728.1"/>
    <property type="molecule type" value="Genomic_DNA"/>
</dbReference>
<reference evidence="1 3" key="1">
    <citation type="submission" date="2017-09" db="EMBL/GenBank/DDBJ databases">
        <authorList>
            <person name="Thomas P."/>
            <person name="Seyboldt C."/>
        </authorList>
    </citation>
    <scope>NUCLEOTIDE SEQUENCE [LARGE SCALE GENOMIC DNA]</scope>
    <source>
        <strain evidence="1 3">DSM 7534</strain>
    </source>
</reference>
<dbReference type="Proteomes" id="UP000280586">
    <property type="component" value="Chromosome"/>
</dbReference>
<accession>A0A9N7JN05</accession>
<protein>
    <submittedName>
        <fullName evidence="1">Uncharacterized protein</fullName>
    </submittedName>
</protein>
<organism evidence="1 3">
    <name type="scientific">Clostridium septicum</name>
    <dbReference type="NCBI Taxonomy" id="1504"/>
    <lineage>
        <taxon>Bacteria</taxon>
        <taxon>Bacillati</taxon>
        <taxon>Bacillota</taxon>
        <taxon>Clostridia</taxon>
        <taxon>Eubacteriales</taxon>
        <taxon>Clostridiaceae</taxon>
        <taxon>Clostridium</taxon>
    </lineage>
</organism>
<reference evidence="2" key="2">
    <citation type="submission" date="2022-06" db="EMBL/GenBank/DDBJ databases">
        <authorList>
            <person name="Holder M.E."/>
            <person name="Ajami N.J."/>
            <person name="Petrosino J.F."/>
        </authorList>
    </citation>
    <scope>NUCLEOTIDE SEQUENCE</scope>
    <source>
        <strain evidence="2">RMA 8861</strain>
    </source>
</reference>
<dbReference type="Proteomes" id="UP001055437">
    <property type="component" value="Chromosome"/>
</dbReference>
<sequence>MKNYLEENLFIKNQISNSQFVKVEVTDFHLINTNFNIKLKNIDFNKFDEVSVILKNIKTKEIYICNTNLNKNSLILELSSLNYLCSDNEYMVLILCKKDTYFEVLYPIFKDYSNNISTNYQISTYSKVSWYLRIIDTGEFRLSTILKSNYCS</sequence>
<evidence type="ECO:0000313" key="2">
    <source>
        <dbReference type="EMBL" id="USS02343.1"/>
    </source>
</evidence>